<keyword evidence="9" id="KW-0028">Amino-acid biosynthesis</keyword>
<evidence type="ECO:0000256" key="5">
    <source>
        <dbReference type="ARBA" id="ARBA00022576"/>
    </source>
</evidence>
<evidence type="ECO:0000256" key="3">
    <source>
        <dbReference type="ARBA" id="ARBA00007970"/>
    </source>
</evidence>
<evidence type="ECO:0000256" key="8">
    <source>
        <dbReference type="ARBA" id="ARBA00047481"/>
    </source>
</evidence>
<evidence type="ECO:0000256" key="4">
    <source>
        <dbReference type="ARBA" id="ARBA00011738"/>
    </source>
</evidence>
<keyword evidence="9" id="KW-0368">Histidine biosynthesis</keyword>
<protein>
    <recommendedName>
        <fullName evidence="9">Histidinol-phosphate aminotransferase</fullName>
        <ecNumber evidence="9">2.6.1.9</ecNumber>
    </recommendedName>
    <alternativeName>
        <fullName evidence="9">Imidazole acetol-phosphate transaminase</fullName>
    </alternativeName>
</protein>
<accession>A0A952KKY6</accession>
<dbReference type="Proteomes" id="UP000700706">
    <property type="component" value="Unassembled WGS sequence"/>
</dbReference>
<evidence type="ECO:0000256" key="9">
    <source>
        <dbReference type="HAMAP-Rule" id="MF_01023"/>
    </source>
</evidence>
<keyword evidence="7 9" id="KW-0663">Pyridoxal phosphate</keyword>
<dbReference type="InterPro" id="IPR004839">
    <property type="entry name" value="Aminotransferase_I/II_large"/>
</dbReference>
<evidence type="ECO:0000259" key="10">
    <source>
        <dbReference type="Pfam" id="PF00155"/>
    </source>
</evidence>
<evidence type="ECO:0000256" key="2">
    <source>
        <dbReference type="ARBA" id="ARBA00005011"/>
    </source>
</evidence>
<dbReference type="GO" id="GO:0030170">
    <property type="term" value="F:pyridoxal phosphate binding"/>
    <property type="evidence" value="ECO:0007669"/>
    <property type="project" value="InterPro"/>
</dbReference>
<dbReference type="PANTHER" id="PTHR43643:SF3">
    <property type="entry name" value="HISTIDINOL-PHOSPHATE AMINOTRANSFERASE"/>
    <property type="match status" value="1"/>
</dbReference>
<feature type="modified residue" description="N6-(pyridoxal phosphate)lysine" evidence="9">
    <location>
        <position position="226"/>
    </location>
</feature>
<dbReference type="GO" id="GO:0004400">
    <property type="term" value="F:histidinol-phosphate transaminase activity"/>
    <property type="evidence" value="ECO:0007669"/>
    <property type="project" value="UniProtKB-UniRule"/>
</dbReference>
<dbReference type="InterPro" id="IPR015422">
    <property type="entry name" value="PyrdxlP-dep_Trfase_small"/>
</dbReference>
<dbReference type="InterPro" id="IPR050106">
    <property type="entry name" value="HistidinolP_aminotransfase"/>
</dbReference>
<evidence type="ECO:0000313" key="11">
    <source>
        <dbReference type="EMBL" id="MBW8726129.1"/>
    </source>
</evidence>
<dbReference type="EC" id="2.6.1.9" evidence="9"/>
<evidence type="ECO:0000256" key="7">
    <source>
        <dbReference type="ARBA" id="ARBA00022898"/>
    </source>
</evidence>
<dbReference type="EMBL" id="JAEKLZ010000199">
    <property type="protein sequence ID" value="MBW8726129.1"/>
    <property type="molecule type" value="Genomic_DNA"/>
</dbReference>
<organism evidence="11 12">
    <name type="scientific">Inquilinus limosus</name>
    <dbReference type="NCBI Taxonomy" id="171674"/>
    <lineage>
        <taxon>Bacteria</taxon>
        <taxon>Pseudomonadati</taxon>
        <taxon>Pseudomonadota</taxon>
        <taxon>Alphaproteobacteria</taxon>
        <taxon>Rhodospirillales</taxon>
        <taxon>Rhodospirillaceae</taxon>
        <taxon>Inquilinus</taxon>
    </lineage>
</organism>
<dbReference type="NCBIfam" id="TIGR01141">
    <property type="entry name" value="hisC"/>
    <property type="match status" value="1"/>
</dbReference>
<sequence length="367" mass="38907">MTAIQAPRPRPGLLDIDPYVGGEAKAVPHPQLGRPIRLASNEGAFGPSPKATAAYRELGGEIHRYPDGGCSALREALAARFGLDAGRIVAGAGSDELIALLAKSYAGPGDEVLYSRHGFLMYPIAAKAVGATPIAAPEADLKTDVDALLARVTPRTRILFLANPNNPTGYLLPRAEVERLHAALPSDVILALDAAYAEYIDDPEYSAGADLVDRAGNVVMLRTFSKIYGMGALRLGWAYASAGVTDVLHRARGPFNVSAAAQAAGVAALADEAFIEKSRAHNAEWRRWTAAEAEKLGLTPLPSAGNFLLVDFGDRDAEAARLHLKDSGILVRQMGGYGLPSCLRITIGTEEEMRAVVTALAEHLRGR</sequence>
<dbReference type="Gene3D" id="3.40.640.10">
    <property type="entry name" value="Type I PLP-dependent aspartate aminotransferase-like (Major domain)"/>
    <property type="match status" value="1"/>
</dbReference>
<dbReference type="InterPro" id="IPR015424">
    <property type="entry name" value="PyrdxlP-dep_Trfase"/>
</dbReference>
<feature type="domain" description="Aminotransferase class I/classII large" evidence="10">
    <location>
        <begin position="36"/>
        <end position="360"/>
    </location>
</feature>
<comment type="caution">
    <text evidence="11">The sequence shown here is derived from an EMBL/GenBank/DDBJ whole genome shotgun (WGS) entry which is preliminary data.</text>
</comment>
<keyword evidence="6 9" id="KW-0808">Transferase</keyword>
<comment type="subunit">
    <text evidence="4 9">Homodimer.</text>
</comment>
<gene>
    <name evidence="9" type="primary">hisC</name>
    <name evidence="11" type="ORF">JF625_13360</name>
</gene>
<dbReference type="InterPro" id="IPR005861">
    <property type="entry name" value="HisP_aminotrans"/>
</dbReference>
<dbReference type="PANTHER" id="PTHR43643">
    <property type="entry name" value="HISTIDINOL-PHOSPHATE AMINOTRANSFERASE 2"/>
    <property type="match status" value="1"/>
</dbReference>
<dbReference type="HAMAP" id="MF_01023">
    <property type="entry name" value="HisC_aminotrans_2"/>
    <property type="match status" value="1"/>
</dbReference>
<comment type="catalytic activity">
    <reaction evidence="8 9">
        <text>L-histidinol phosphate + 2-oxoglutarate = 3-(imidazol-4-yl)-2-oxopropyl phosphate + L-glutamate</text>
        <dbReference type="Rhea" id="RHEA:23744"/>
        <dbReference type="ChEBI" id="CHEBI:16810"/>
        <dbReference type="ChEBI" id="CHEBI:29985"/>
        <dbReference type="ChEBI" id="CHEBI:57766"/>
        <dbReference type="ChEBI" id="CHEBI:57980"/>
        <dbReference type="EC" id="2.6.1.9"/>
    </reaction>
</comment>
<dbReference type="CDD" id="cd00609">
    <property type="entry name" value="AAT_like"/>
    <property type="match status" value="1"/>
</dbReference>
<keyword evidence="5 9" id="KW-0032">Aminotransferase</keyword>
<dbReference type="Gene3D" id="3.90.1150.10">
    <property type="entry name" value="Aspartate Aminotransferase, domain 1"/>
    <property type="match status" value="1"/>
</dbReference>
<dbReference type="InterPro" id="IPR015421">
    <property type="entry name" value="PyrdxlP-dep_Trfase_major"/>
</dbReference>
<dbReference type="SUPFAM" id="SSF53383">
    <property type="entry name" value="PLP-dependent transferases"/>
    <property type="match status" value="1"/>
</dbReference>
<evidence type="ECO:0000256" key="1">
    <source>
        <dbReference type="ARBA" id="ARBA00001933"/>
    </source>
</evidence>
<comment type="similarity">
    <text evidence="3 9">Belongs to the class-II pyridoxal-phosphate-dependent aminotransferase family. Histidinol-phosphate aminotransferase subfamily.</text>
</comment>
<dbReference type="AlphaFoldDB" id="A0A952KKY6"/>
<name>A0A952KKY6_9PROT</name>
<reference evidence="11" key="1">
    <citation type="submission" date="2020-06" db="EMBL/GenBank/DDBJ databases">
        <title>Stable isotope informed genome-resolved metagenomics uncovers potential trophic interactions in rhizosphere soil.</title>
        <authorList>
            <person name="Starr E.P."/>
            <person name="Shi S."/>
            <person name="Blazewicz S.J."/>
            <person name="Koch B.J."/>
            <person name="Probst A.J."/>
            <person name="Hungate B.A."/>
            <person name="Pett-Ridge J."/>
            <person name="Firestone M.K."/>
            <person name="Banfield J.F."/>
        </authorList>
    </citation>
    <scope>NUCLEOTIDE SEQUENCE</scope>
    <source>
        <strain evidence="11">YM_69_17</strain>
    </source>
</reference>
<dbReference type="Pfam" id="PF00155">
    <property type="entry name" value="Aminotran_1_2"/>
    <property type="match status" value="1"/>
</dbReference>
<comment type="cofactor">
    <cofactor evidence="1 9">
        <name>pyridoxal 5'-phosphate</name>
        <dbReference type="ChEBI" id="CHEBI:597326"/>
    </cofactor>
</comment>
<evidence type="ECO:0000256" key="6">
    <source>
        <dbReference type="ARBA" id="ARBA00022679"/>
    </source>
</evidence>
<proteinExistence type="inferred from homology"/>
<dbReference type="GO" id="GO:0000105">
    <property type="term" value="P:L-histidine biosynthetic process"/>
    <property type="evidence" value="ECO:0007669"/>
    <property type="project" value="UniProtKB-UniRule"/>
</dbReference>
<evidence type="ECO:0000313" key="12">
    <source>
        <dbReference type="Proteomes" id="UP000700706"/>
    </source>
</evidence>
<comment type="pathway">
    <text evidence="2 9">Amino-acid biosynthesis; L-histidine biosynthesis; L-histidine from 5-phospho-alpha-D-ribose 1-diphosphate: step 7/9.</text>
</comment>